<dbReference type="EMBL" id="FNEO01000010">
    <property type="protein sequence ID" value="SDK02538.1"/>
    <property type="molecule type" value="Genomic_DNA"/>
</dbReference>
<comment type="caution">
    <text evidence="3">The sequence shown here is derived from an EMBL/GenBank/DDBJ whole genome shotgun (WGS) entry which is preliminary data.</text>
</comment>
<protein>
    <submittedName>
        <fullName evidence="3">Uncharacterized protein</fullName>
    </submittedName>
</protein>
<dbReference type="OrthoDB" id="1367916at2"/>
<name>A0A1B9DX40_9FLAO</name>
<evidence type="ECO:0000313" key="2">
    <source>
        <dbReference type="EMBL" id="GEL12231.1"/>
    </source>
</evidence>
<dbReference type="Proteomes" id="UP000093226">
    <property type="component" value="Unassembled WGS sequence"/>
</dbReference>
<dbReference type="Proteomes" id="UP000321579">
    <property type="component" value="Unassembled WGS sequence"/>
</dbReference>
<reference evidence="2 7" key="4">
    <citation type="submission" date="2019-07" db="EMBL/GenBank/DDBJ databases">
        <title>Whole genome shotgun sequence of Flavobacterium glycines NBRC 105008.</title>
        <authorList>
            <person name="Hosoyama A."/>
            <person name="Uohara A."/>
            <person name="Ohji S."/>
            <person name="Ichikawa N."/>
        </authorList>
    </citation>
    <scope>NUCLEOTIDE SEQUENCE [LARGE SCALE GENOMIC DNA]</scope>
    <source>
        <strain evidence="2 7">NBRC 105008</strain>
    </source>
</reference>
<evidence type="ECO:0000313" key="4">
    <source>
        <dbReference type="EMBL" id="SDK02538.1"/>
    </source>
</evidence>
<evidence type="ECO:0000313" key="3">
    <source>
        <dbReference type="EMBL" id="OCB74258.1"/>
    </source>
</evidence>
<keyword evidence="1" id="KW-0472">Membrane</keyword>
<sequence length="202" mass="23869">MIENIFNVLGILFLGTGISYLILKYLSQKIFENYIQRRFEKYKNQLEKELITHQILFSSLQKERADVTKEIFSSILKLEDSTYRYTVTFNQNQLGGVKLDNYTVHMNHLDSTLTSYTELNKKINDNEIYFSAVFIDELRKLHNVYVNTILDLGRKIETNIINLNNDSFFEPEYFKTKNDLLDQNINQLKNILSTEFRKLIGV</sequence>
<keyword evidence="1" id="KW-1133">Transmembrane helix</keyword>
<dbReference type="RefSeq" id="WP_066324620.1">
    <property type="nucleotide sequence ID" value="NZ_BJVF01000010.1"/>
</dbReference>
<feature type="transmembrane region" description="Helical" evidence="1">
    <location>
        <begin position="6"/>
        <end position="23"/>
    </location>
</feature>
<reference evidence="4 6" key="3">
    <citation type="submission" date="2016-10" db="EMBL/GenBank/DDBJ databases">
        <authorList>
            <person name="Varghese N."/>
            <person name="Submissions S."/>
        </authorList>
    </citation>
    <scope>NUCLEOTIDE SEQUENCE [LARGE SCALE GENOMIC DNA]</scope>
    <source>
        <strain evidence="4 6">Gm-149</strain>
    </source>
</reference>
<keyword evidence="1" id="KW-0812">Transmembrane</keyword>
<proteinExistence type="predicted"/>
<organism evidence="3 5">
    <name type="scientific">Flavobacterium glycines</name>
    <dbReference type="NCBI Taxonomy" id="551990"/>
    <lineage>
        <taxon>Bacteria</taxon>
        <taxon>Pseudomonadati</taxon>
        <taxon>Bacteroidota</taxon>
        <taxon>Flavobacteriia</taxon>
        <taxon>Flavobacteriales</taxon>
        <taxon>Flavobacteriaceae</taxon>
        <taxon>Flavobacterium</taxon>
    </lineage>
</organism>
<evidence type="ECO:0000313" key="7">
    <source>
        <dbReference type="Proteomes" id="UP000321579"/>
    </source>
</evidence>
<dbReference type="EMBL" id="LVEO01000003">
    <property type="protein sequence ID" value="OCB74258.1"/>
    <property type="molecule type" value="Genomic_DNA"/>
</dbReference>
<dbReference type="EMBL" id="BJVF01000010">
    <property type="protein sequence ID" value="GEL12231.1"/>
    <property type="molecule type" value="Genomic_DNA"/>
</dbReference>
<dbReference type="STRING" id="551990.SAMN05192550_3199"/>
<evidence type="ECO:0000256" key="1">
    <source>
        <dbReference type="SAM" id="Phobius"/>
    </source>
</evidence>
<reference evidence="3" key="2">
    <citation type="submission" date="2016-03" db="EMBL/GenBank/DDBJ databases">
        <authorList>
            <person name="Ploux O."/>
        </authorList>
    </citation>
    <scope>NUCLEOTIDE SEQUENCE</scope>
    <source>
        <strain evidence="3">NBRC 105008</strain>
    </source>
</reference>
<keyword evidence="6" id="KW-1185">Reference proteome</keyword>
<evidence type="ECO:0000313" key="5">
    <source>
        <dbReference type="Proteomes" id="UP000093226"/>
    </source>
</evidence>
<reference evidence="5" key="1">
    <citation type="submission" date="2016-03" db="EMBL/GenBank/DDBJ databases">
        <title>Draft genome sequence of Paenibacillus glacialis DSM 22343.</title>
        <authorList>
            <person name="Shin S.-K."/>
            <person name="Yi H."/>
        </authorList>
    </citation>
    <scope>NUCLEOTIDE SEQUENCE [LARGE SCALE GENOMIC DNA]</scope>
    <source>
        <strain evidence="5">NBRC 105008</strain>
    </source>
</reference>
<gene>
    <name evidence="3" type="ORF">FBGL_02295</name>
    <name evidence="2" type="ORF">FGL01_29700</name>
    <name evidence="4" type="ORF">SAMN05192550_3199</name>
</gene>
<dbReference type="AlphaFoldDB" id="A0A1B9DX40"/>
<dbReference type="Proteomes" id="UP000182367">
    <property type="component" value="Unassembled WGS sequence"/>
</dbReference>
<accession>A0A1B9DX40</accession>
<evidence type="ECO:0000313" key="6">
    <source>
        <dbReference type="Proteomes" id="UP000182367"/>
    </source>
</evidence>